<dbReference type="InterPro" id="IPR000182">
    <property type="entry name" value="GNAT_dom"/>
</dbReference>
<feature type="domain" description="N-acetyltransferase" evidence="1">
    <location>
        <begin position="122"/>
        <end position="258"/>
    </location>
</feature>
<dbReference type="GO" id="GO:0016747">
    <property type="term" value="F:acyltransferase activity, transferring groups other than amino-acyl groups"/>
    <property type="evidence" value="ECO:0007669"/>
    <property type="project" value="InterPro"/>
</dbReference>
<name>A0A4U0T808_9ACTN</name>
<sequence>MDMDAVLGMFDRQMRRGARPDGPGVRVERVGDVVRQVGTDRDWNGVVWSDLDHDTADKAIAAQVRHFTSLGHEFEWKLYAHDRPADLAGRLRAAGFTPEPEETLMVARIQDLPTDAEPPEGVHLRPVTDPAGVDLMADVHEQAFGTDSSRLRHQLLAQLAEGPDTIAAVVAIAGDLPVCAARMELHPGTPFASLWGGGTVAPWRGRGIYRALIAFRARIAAERGYRYLQVDASDQSRPILHRLGFVPLSTTTAYVYQP</sequence>
<dbReference type="SUPFAM" id="SSF55729">
    <property type="entry name" value="Acyl-CoA N-acyltransferases (Nat)"/>
    <property type="match status" value="1"/>
</dbReference>
<accession>A0A4U0T808</accession>
<dbReference type="PROSITE" id="PS51186">
    <property type="entry name" value="GNAT"/>
    <property type="match status" value="1"/>
</dbReference>
<dbReference type="CDD" id="cd04301">
    <property type="entry name" value="NAT_SF"/>
    <property type="match status" value="1"/>
</dbReference>
<dbReference type="EMBL" id="SUMC01000018">
    <property type="protein sequence ID" value="TKA09875.1"/>
    <property type="molecule type" value="Genomic_DNA"/>
</dbReference>
<reference evidence="2 3" key="1">
    <citation type="submission" date="2019-04" db="EMBL/GenBank/DDBJ databases">
        <title>Streptomyces oryziradicis sp. nov., a novel actinomycete isolated from rhizosphere soil of rice (Oryza sativa L.).</title>
        <authorList>
            <person name="Li C."/>
        </authorList>
    </citation>
    <scope>NUCLEOTIDE SEQUENCE [LARGE SCALE GENOMIC DNA]</scope>
    <source>
        <strain evidence="2 3">NEAU-C40</strain>
    </source>
</reference>
<evidence type="ECO:0000259" key="1">
    <source>
        <dbReference type="PROSITE" id="PS51186"/>
    </source>
</evidence>
<organism evidence="2 3">
    <name type="scientific">Actinacidiphila oryziradicis</name>
    <dbReference type="NCBI Taxonomy" id="2571141"/>
    <lineage>
        <taxon>Bacteria</taxon>
        <taxon>Bacillati</taxon>
        <taxon>Actinomycetota</taxon>
        <taxon>Actinomycetes</taxon>
        <taxon>Kitasatosporales</taxon>
        <taxon>Streptomycetaceae</taxon>
        <taxon>Actinacidiphila</taxon>
    </lineage>
</organism>
<comment type="caution">
    <text evidence="2">The sequence shown here is derived from an EMBL/GenBank/DDBJ whole genome shotgun (WGS) entry which is preliminary data.</text>
</comment>
<evidence type="ECO:0000313" key="3">
    <source>
        <dbReference type="Proteomes" id="UP000305778"/>
    </source>
</evidence>
<gene>
    <name evidence="2" type="ORF">FCI23_19545</name>
</gene>
<keyword evidence="2" id="KW-0808">Transferase</keyword>
<dbReference type="OrthoDB" id="164800at2"/>
<dbReference type="InterPro" id="IPR016181">
    <property type="entry name" value="Acyl_CoA_acyltransferase"/>
</dbReference>
<proteinExistence type="predicted"/>
<dbReference type="Gene3D" id="3.40.630.30">
    <property type="match status" value="1"/>
</dbReference>
<dbReference type="Proteomes" id="UP000305778">
    <property type="component" value="Unassembled WGS sequence"/>
</dbReference>
<evidence type="ECO:0000313" key="2">
    <source>
        <dbReference type="EMBL" id="TKA09875.1"/>
    </source>
</evidence>
<protein>
    <submittedName>
        <fullName evidence="2">GNAT family N-acetyltransferase</fullName>
    </submittedName>
</protein>
<dbReference type="RefSeq" id="WP_136725209.1">
    <property type="nucleotide sequence ID" value="NZ_SUMC01000018.1"/>
</dbReference>
<keyword evidence="3" id="KW-1185">Reference proteome</keyword>
<dbReference type="AlphaFoldDB" id="A0A4U0T808"/>